<keyword evidence="1" id="KW-0812">Transmembrane</keyword>
<organism evidence="2 3">
    <name type="scientific">Clonostachys rhizophaga</name>
    <dbReference type="NCBI Taxonomy" id="160324"/>
    <lineage>
        <taxon>Eukaryota</taxon>
        <taxon>Fungi</taxon>
        <taxon>Dikarya</taxon>
        <taxon>Ascomycota</taxon>
        <taxon>Pezizomycotina</taxon>
        <taxon>Sordariomycetes</taxon>
        <taxon>Hypocreomycetidae</taxon>
        <taxon>Hypocreales</taxon>
        <taxon>Bionectriaceae</taxon>
        <taxon>Clonostachys</taxon>
    </lineage>
</organism>
<accession>A0A9N9YD13</accession>
<gene>
    <name evidence="2" type="ORF">CRHIZ90672A_00005519</name>
</gene>
<dbReference type="PANTHER" id="PTHR35394:SF5">
    <property type="entry name" value="DUF3176 DOMAIN-CONTAINING PROTEIN"/>
    <property type="match status" value="1"/>
</dbReference>
<feature type="non-terminal residue" evidence="2">
    <location>
        <position position="227"/>
    </location>
</feature>
<reference evidence="2" key="1">
    <citation type="submission" date="2021-10" db="EMBL/GenBank/DDBJ databases">
        <authorList>
            <person name="Piombo E."/>
        </authorList>
    </citation>
    <scope>NUCLEOTIDE SEQUENCE</scope>
</reference>
<keyword evidence="1" id="KW-1133">Transmembrane helix</keyword>
<feature type="transmembrane region" description="Helical" evidence="1">
    <location>
        <begin position="167"/>
        <end position="186"/>
    </location>
</feature>
<evidence type="ECO:0000313" key="3">
    <source>
        <dbReference type="Proteomes" id="UP000696573"/>
    </source>
</evidence>
<evidence type="ECO:0000256" key="1">
    <source>
        <dbReference type="SAM" id="Phobius"/>
    </source>
</evidence>
<keyword evidence="1" id="KW-0472">Membrane</keyword>
<dbReference type="PANTHER" id="PTHR35394">
    <property type="entry name" value="DUF3176 DOMAIN-CONTAINING PROTEIN"/>
    <property type="match status" value="1"/>
</dbReference>
<protein>
    <submittedName>
        <fullName evidence="2">Uncharacterized protein</fullName>
    </submittedName>
</protein>
<keyword evidence="3" id="KW-1185">Reference proteome</keyword>
<dbReference type="EMBL" id="CABFNQ020000544">
    <property type="protein sequence ID" value="CAH0018890.1"/>
    <property type="molecule type" value="Genomic_DNA"/>
</dbReference>
<dbReference type="Proteomes" id="UP000696573">
    <property type="component" value="Unassembled WGS sequence"/>
</dbReference>
<comment type="caution">
    <text evidence="2">The sequence shown here is derived from an EMBL/GenBank/DDBJ whole genome shotgun (WGS) entry which is preliminary data.</text>
</comment>
<dbReference type="AlphaFoldDB" id="A0A9N9YD13"/>
<evidence type="ECO:0000313" key="2">
    <source>
        <dbReference type="EMBL" id="CAH0018890.1"/>
    </source>
</evidence>
<name>A0A9N9YD13_9HYPO</name>
<proteinExistence type="predicted"/>
<dbReference type="OrthoDB" id="5376804at2759"/>
<sequence length="227" mass="25462">MLNDILNIEKETRYDFGAEEFIQSGKLSPEFMESLAFHPQDSLESRSDPQLYINATDGPNQCWNISQEAVIGISYFMQTFFSACANSTCPGTEEQWPAPTGYYIFDQRVGHDFQPGPAKLLWEAQDLNKTFSNIAKSMSNVLRVDDEKSTSQVGVVTRSTTIYRIDWAWISLHSFVALAMSCFFALTTISKAPSRSQVPVWKTSSLAALSRGHLVADVFQHGRHQSS</sequence>